<evidence type="ECO:0000313" key="3">
    <source>
        <dbReference type="Proteomes" id="UP001300261"/>
    </source>
</evidence>
<dbReference type="Proteomes" id="UP001300261">
    <property type="component" value="Unassembled WGS sequence"/>
</dbReference>
<proteinExistence type="predicted"/>
<dbReference type="EMBL" id="JAPEVI010000003">
    <property type="protein sequence ID" value="MCX2725780.1"/>
    <property type="molecule type" value="Genomic_DNA"/>
</dbReference>
<organism evidence="2 3">
    <name type="scientific">Roseibium salinum</name>
    <dbReference type="NCBI Taxonomy" id="1604349"/>
    <lineage>
        <taxon>Bacteria</taxon>
        <taxon>Pseudomonadati</taxon>
        <taxon>Pseudomonadota</taxon>
        <taxon>Alphaproteobacteria</taxon>
        <taxon>Hyphomicrobiales</taxon>
        <taxon>Stappiaceae</taxon>
        <taxon>Roseibium</taxon>
    </lineage>
</organism>
<evidence type="ECO:0000313" key="2">
    <source>
        <dbReference type="EMBL" id="MCX2725780.1"/>
    </source>
</evidence>
<name>A0ABT3R9V4_9HYPH</name>
<dbReference type="InterPro" id="IPR010836">
    <property type="entry name" value="SapC"/>
</dbReference>
<gene>
    <name evidence="2" type="ORF">ON753_26050</name>
</gene>
<comment type="caution">
    <text evidence="2">The sequence shown here is derived from an EMBL/GenBank/DDBJ whole genome shotgun (WGS) entry which is preliminary data.</text>
</comment>
<accession>A0ABT3R9V4</accession>
<dbReference type="Pfam" id="PF07277">
    <property type="entry name" value="SapC"/>
    <property type="match status" value="1"/>
</dbReference>
<protein>
    <submittedName>
        <fullName evidence="2">SapC family protein</fullName>
    </submittedName>
</protein>
<sequence>MSTQLLFYHNAHPVTVDRHKDLSVKAGATYEFAKEVNSVPLTAIEFAQAAAEYPIVFAGNEDAVMPVVVLGAQQTENLFVGENGEWLGKYVPAFVRRFPFVFSTDKSGRTFILHIDEDFKGCNREGRGERLFDNDGEQTQYLKNVLNFLQDYQARFQRTKQYCDRLKALELLQPMQAQFNLNTGERRSLSGFMTVNRDKLKNLSAEDLQNLFNNDELECTYLHLHSLRHFSDMLDRFPAAKSPEEGLAESAEGIEAAALSKASRKAPARKNGGEATA</sequence>
<feature type="region of interest" description="Disordered" evidence="1">
    <location>
        <begin position="258"/>
        <end position="277"/>
    </location>
</feature>
<evidence type="ECO:0000256" key="1">
    <source>
        <dbReference type="SAM" id="MobiDB-lite"/>
    </source>
</evidence>
<keyword evidence="3" id="KW-1185">Reference proteome</keyword>
<reference evidence="2 3" key="1">
    <citation type="journal article" date="2016" name="Int. J. Syst. Evol. Microbiol.">
        <title>Labrenzia salina sp. nov., isolated from the rhizosphere of the halophyte Arthrocnemum macrostachyum.</title>
        <authorList>
            <person name="Camacho M."/>
            <person name="Redondo-Gomez S."/>
            <person name="Rodriguez-Llorente I."/>
            <person name="Rohde M."/>
            <person name="Sproer C."/>
            <person name="Schumann P."/>
            <person name="Klenk H.P."/>
            <person name="Montero-Calasanz M.D.C."/>
        </authorList>
    </citation>
    <scope>NUCLEOTIDE SEQUENCE [LARGE SCALE GENOMIC DNA]</scope>
    <source>
        <strain evidence="2 3">DSM 29163</strain>
    </source>
</reference>